<organism evidence="1">
    <name type="scientific">marine sediment metagenome</name>
    <dbReference type="NCBI Taxonomy" id="412755"/>
    <lineage>
        <taxon>unclassified sequences</taxon>
        <taxon>metagenomes</taxon>
        <taxon>ecological metagenomes</taxon>
    </lineage>
</organism>
<reference evidence="1" key="1">
    <citation type="journal article" date="2015" name="Nature">
        <title>Complex archaea that bridge the gap between prokaryotes and eukaryotes.</title>
        <authorList>
            <person name="Spang A."/>
            <person name="Saw J.H."/>
            <person name="Jorgensen S.L."/>
            <person name="Zaremba-Niedzwiedzka K."/>
            <person name="Martijn J."/>
            <person name="Lind A.E."/>
            <person name="van Eijk R."/>
            <person name="Schleper C."/>
            <person name="Guy L."/>
            <person name="Ettema T.J."/>
        </authorList>
    </citation>
    <scope>NUCLEOTIDE SEQUENCE</scope>
</reference>
<dbReference type="AlphaFoldDB" id="A0A0F9UZ37"/>
<evidence type="ECO:0000313" key="1">
    <source>
        <dbReference type="EMBL" id="KKN58868.1"/>
    </source>
</evidence>
<accession>A0A0F9UZ37</accession>
<sequence>MKLNYFEIDCESWSCKGSGNIDFTLMIDYLLFELVNFTNNFWV</sequence>
<dbReference type="EMBL" id="LAZR01000746">
    <property type="protein sequence ID" value="KKN58868.1"/>
    <property type="molecule type" value="Genomic_DNA"/>
</dbReference>
<comment type="caution">
    <text evidence="1">The sequence shown here is derived from an EMBL/GenBank/DDBJ whole genome shotgun (WGS) entry which is preliminary data.</text>
</comment>
<name>A0A0F9UZ37_9ZZZZ</name>
<gene>
    <name evidence="1" type="ORF">LCGC14_0547750</name>
</gene>
<proteinExistence type="predicted"/>
<protein>
    <submittedName>
        <fullName evidence="1">Uncharacterized protein</fullName>
    </submittedName>
</protein>